<dbReference type="Proteomes" id="UP000054359">
    <property type="component" value="Unassembled WGS sequence"/>
</dbReference>
<feature type="non-terminal residue" evidence="1">
    <location>
        <position position="108"/>
    </location>
</feature>
<dbReference type="OrthoDB" id="8053277at2759"/>
<proteinExistence type="predicted"/>
<dbReference type="AlphaFoldDB" id="A0A087TCU6"/>
<protein>
    <recommendedName>
        <fullName evidence="3">Retrotransposon gag domain-containing protein</fullName>
    </recommendedName>
</protein>
<evidence type="ECO:0000313" key="2">
    <source>
        <dbReference type="Proteomes" id="UP000054359"/>
    </source>
</evidence>
<organism evidence="1 2">
    <name type="scientific">Stegodyphus mimosarum</name>
    <name type="common">African social velvet spider</name>
    <dbReference type="NCBI Taxonomy" id="407821"/>
    <lineage>
        <taxon>Eukaryota</taxon>
        <taxon>Metazoa</taxon>
        <taxon>Ecdysozoa</taxon>
        <taxon>Arthropoda</taxon>
        <taxon>Chelicerata</taxon>
        <taxon>Arachnida</taxon>
        <taxon>Araneae</taxon>
        <taxon>Araneomorphae</taxon>
        <taxon>Entelegynae</taxon>
        <taxon>Eresoidea</taxon>
        <taxon>Eresidae</taxon>
        <taxon>Stegodyphus</taxon>
    </lineage>
</organism>
<reference evidence="1 2" key="1">
    <citation type="submission" date="2013-11" db="EMBL/GenBank/DDBJ databases">
        <title>Genome sequencing of Stegodyphus mimosarum.</title>
        <authorList>
            <person name="Bechsgaard J."/>
        </authorList>
    </citation>
    <scope>NUCLEOTIDE SEQUENCE [LARGE SCALE GENOMIC DNA]</scope>
</reference>
<evidence type="ECO:0000313" key="1">
    <source>
        <dbReference type="EMBL" id="KFM62935.1"/>
    </source>
</evidence>
<gene>
    <name evidence="1" type="ORF">X975_22104</name>
</gene>
<dbReference type="EMBL" id="KK114636">
    <property type="protein sequence ID" value="KFM62935.1"/>
    <property type="molecule type" value="Genomic_DNA"/>
</dbReference>
<sequence>MNRTMTAPQALKYANEKSAKKLWEKINNEMVARTEDIQIKCRTELAYLKKSRNESVDDYMNRTVILKSKSIKVGDEIRDKEVIYFILEELRKEFEFDDKIIKTIRRRI</sequence>
<accession>A0A087TCU6</accession>
<keyword evidence="2" id="KW-1185">Reference proteome</keyword>
<evidence type="ECO:0008006" key="3">
    <source>
        <dbReference type="Google" id="ProtNLM"/>
    </source>
</evidence>
<name>A0A087TCU6_STEMI</name>